<dbReference type="InterPro" id="IPR013222">
    <property type="entry name" value="Glyco_hyd_98_carb-bd"/>
</dbReference>
<dbReference type="Gene3D" id="3.20.20.80">
    <property type="entry name" value="Glycosidases"/>
    <property type="match status" value="2"/>
</dbReference>
<dbReference type="SUPFAM" id="SSF51445">
    <property type="entry name" value="(Trans)glycosidases"/>
    <property type="match status" value="1"/>
</dbReference>
<evidence type="ECO:0000256" key="1">
    <source>
        <dbReference type="ARBA" id="ARBA00009809"/>
    </source>
</evidence>
<dbReference type="Proteomes" id="UP000094067">
    <property type="component" value="Unassembled WGS sequence"/>
</dbReference>
<dbReference type="Pfam" id="PF08306">
    <property type="entry name" value="Glyco_hydro_98M"/>
    <property type="match status" value="1"/>
</dbReference>
<dbReference type="InterPro" id="IPR019801">
    <property type="entry name" value="Glyco_hydro_35_CS"/>
</dbReference>
<dbReference type="Pfam" id="PF08305">
    <property type="entry name" value="NPCBM"/>
    <property type="match status" value="1"/>
</dbReference>
<dbReference type="InterPro" id="IPR038637">
    <property type="entry name" value="NPCBM_sf"/>
</dbReference>
<keyword evidence="3 4" id="KW-0326">Glycosidase</keyword>
<evidence type="ECO:0000256" key="5">
    <source>
        <dbReference type="RuleBase" id="RU003679"/>
    </source>
</evidence>
<feature type="domain" description="Glycosyl hydrolase family 98 putative carbohydrate-binding module" evidence="7">
    <location>
        <begin position="1331"/>
        <end position="1470"/>
    </location>
</feature>
<evidence type="ECO:0000256" key="4">
    <source>
        <dbReference type="RuleBase" id="RU000675"/>
    </source>
</evidence>
<dbReference type="GO" id="GO:0004565">
    <property type="term" value="F:beta-galactosidase activity"/>
    <property type="evidence" value="ECO:0007669"/>
    <property type="project" value="UniProtKB-EC"/>
</dbReference>
<dbReference type="InterPro" id="IPR031330">
    <property type="entry name" value="Gly_Hdrlase_35_cat"/>
</dbReference>
<dbReference type="PANTHER" id="PTHR23421">
    <property type="entry name" value="BETA-GALACTOSIDASE RELATED"/>
    <property type="match status" value="1"/>
</dbReference>
<comment type="catalytic activity">
    <reaction evidence="4">
        <text>Hydrolysis of terminal non-reducing beta-D-galactose residues in beta-D-galactosides.</text>
        <dbReference type="EC" id="3.2.1.23"/>
    </reaction>
</comment>
<accession>A0A1E3AAH6</accession>
<dbReference type="EC" id="3.2.1.23" evidence="4"/>
<dbReference type="InterPro" id="IPR001944">
    <property type="entry name" value="Glycoside_Hdrlase_35"/>
</dbReference>
<dbReference type="PATRIC" id="fig|1432052.4.peg.1847"/>
<sequence length="1491" mass="169982">MNEEKSSYSYNSDFLLKNGKHWFPVMGELHYSRYPKKLWPEALAKMKAGGVTVVSSYIFWIHHEEKEGGYDFTGNRDLRGFLHAVQDAGLPVFLRIGPWCHGEVRNGGLPDWIMEKDYEPRTNDKGYLEEVKAYFAVLAEQIRGLLWEDGGPVIGIQIENEYGCCGGLDGEEGEAHMRVLTNLALDAGLKAPYMTATGWGGAHTAGLLPVMGGYCDAPWDRSLEKLPPNGNYVFTPERDDSNIGSDFGKKETARTANGNYPYLTAELGGGLQPTRHRRPVPSASDTGAMSLVKLGCGANLLGYYMYHGGTNPKGKYSSLQETKAAGSWNDLPEYNYDFNAPVGEYGQVRESFREIKLLALFLQDFGEELCAMKPRFPEPLMDNAEDLQTLRTCVREKDGRGYLFVNNHQRLYPMKNHAQVSLKVKAGEEELCFPAENVRDGDYFFYPFHMPVGDHAEIVTAMASPLCVLRRRKGNIYVFYSDTDPQYRIKGDMGDNRIVTLTRREALDAWKTELQGEDYLLFTSGVIREQEGKVLFSRTFTEQEETAAFYAFPELPLVPEGFQKVAGEGLTRYEISVNRKRKAGITWKETGKGEGFREYELFLDYPENTGGKECFLEITYDGESACMERGGEICADHFYTGQPWCVGMGHLGFPVRTKIRVNALEENAPLYLEQWPDMVQGKVDTLREVKIVEEYEFPLWEKEEESRFLAPFSGQGLTDIALHFKWTKEKGSRAVEYILEMADNEEFAGARRMEAVILEDSEVGYYFPRKEELPSHGGRWFARVREKAGDRWSRTADFCIDMEHGRRPVKRRINAQNPWFTVFDYSENEPAEVWEMLPEDLKAYTGMGLIASYKAKADQVIRYMMDEDAKGYLWHLGALGPHETQFGKYCITSLCEIEYVMQHSRNLVSTGFVEQYLGTKDEGYWRNEYFFRLLALCAKYGIPFIYSDGNRNNLELAAMIKRPFFMDKMREYSDYFIFSFKQNHAHGAYSCFGAILGAWMDGACCEIGVQPENWYWNDAGFRDRPGECHGYLQGNEQQITACMTAEMLLTGLSIGAAHYSCEGESWLIERGTDGRLAWSAQGTAALSLFRAIVSHKLIPDKREVLKKIHMAVDYEGWSPEELGDAWTGGILREVFEPVYHIRNGFELMPKESRFFYLPLVTDRRDAFEGLEKLKAGEMDREEAQIFLSGAYQETGYGNAYYAVYLELIIVMNSRENEEESQWFCIPGGDDFLMRMQGALSLWQYIVVKKKDRGYLFHVNTEKGKNLCFRLYFSHRPVWTETSDQVNILWQDDFLEIHVQGDGNPVEFGAADMQEHLPRPEQAVRNPAPEETILLSDLPWSVLEAADGCVPQKDACADTAFGRLPLAVDHLRYSRGLSMGNKTRITWELDGQYRRLSFWYGFDMDAWMPKILDRETIIWDRADKSISMRVRLFGDGKELFCSPELTSTGGVHEGEADLQGINRLELVVDGAVVSEDPEARVYLDILNPVLAL</sequence>
<dbReference type="EMBL" id="MCGH01000002">
    <property type="protein sequence ID" value="ODM05764.1"/>
    <property type="molecule type" value="Genomic_DNA"/>
</dbReference>
<keyword evidence="2 4" id="KW-0378">Hydrolase</keyword>
<comment type="caution">
    <text evidence="9">The sequence shown here is derived from an EMBL/GenBank/DDBJ whole genome shotgun (WGS) entry which is preliminary data.</text>
</comment>
<reference evidence="9 10" key="1">
    <citation type="submission" date="2016-07" db="EMBL/GenBank/DDBJ databases">
        <title>Characterization of isolates of Eisenbergiella tayi derived from blood cultures, using whole genome sequencing.</title>
        <authorList>
            <person name="Burdz T."/>
            <person name="Wiebe D."/>
            <person name="Huynh C."/>
            <person name="Bernard K."/>
        </authorList>
    </citation>
    <scope>NUCLEOTIDE SEQUENCE [LARGE SCALE GENOMIC DNA]</scope>
    <source>
        <strain evidence="9 10">NML 110608</strain>
    </source>
</reference>
<gene>
    <name evidence="9" type="primary">bga_2</name>
    <name evidence="9" type="ORF">BEI61_01653</name>
</gene>
<dbReference type="InterPro" id="IPR013191">
    <property type="entry name" value="GH98_central"/>
</dbReference>
<dbReference type="GO" id="GO:0005975">
    <property type="term" value="P:carbohydrate metabolic process"/>
    <property type="evidence" value="ECO:0007669"/>
    <property type="project" value="InterPro"/>
</dbReference>
<dbReference type="Gene3D" id="2.60.120.1060">
    <property type="entry name" value="NPCBM/NEW2 domain"/>
    <property type="match status" value="1"/>
</dbReference>
<feature type="domain" description="Glycosyl hydrolase family 98 central" evidence="8">
    <location>
        <begin position="913"/>
        <end position="1037"/>
    </location>
</feature>
<proteinExistence type="inferred from homology"/>
<comment type="similarity">
    <text evidence="1 5">Belongs to the glycosyl hydrolase 35 family.</text>
</comment>
<evidence type="ECO:0000313" key="9">
    <source>
        <dbReference type="EMBL" id="ODM05764.1"/>
    </source>
</evidence>
<evidence type="ECO:0000256" key="3">
    <source>
        <dbReference type="ARBA" id="ARBA00023295"/>
    </source>
</evidence>
<dbReference type="RefSeq" id="WP_069151929.1">
    <property type="nucleotide sequence ID" value="NZ_MCGH01000002.1"/>
</dbReference>
<evidence type="ECO:0000259" key="8">
    <source>
        <dbReference type="Pfam" id="PF08306"/>
    </source>
</evidence>
<dbReference type="SUPFAM" id="SSF49785">
    <property type="entry name" value="Galactose-binding domain-like"/>
    <property type="match status" value="1"/>
</dbReference>
<dbReference type="PRINTS" id="PR00742">
    <property type="entry name" value="GLHYDRLASE35"/>
</dbReference>
<evidence type="ECO:0000259" key="7">
    <source>
        <dbReference type="Pfam" id="PF08305"/>
    </source>
</evidence>
<evidence type="ECO:0000259" key="6">
    <source>
        <dbReference type="Pfam" id="PF01301"/>
    </source>
</evidence>
<name>A0A1E3AAH6_9FIRM</name>
<organism evidence="9 10">
    <name type="scientific">Eisenbergiella tayi</name>
    <dbReference type="NCBI Taxonomy" id="1432052"/>
    <lineage>
        <taxon>Bacteria</taxon>
        <taxon>Bacillati</taxon>
        <taxon>Bacillota</taxon>
        <taxon>Clostridia</taxon>
        <taxon>Lachnospirales</taxon>
        <taxon>Lachnospiraceae</taxon>
        <taxon>Eisenbergiella</taxon>
    </lineage>
</organism>
<evidence type="ECO:0000256" key="2">
    <source>
        <dbReference type="ARBA" id="ARBA00022801"/>
    </source>
</evidence>
<feature type="domain" description="Glycoside hydrolase 35 catalytic" evidence="6">
    <location>
        <begin position="15"/>
        <end position="358"/>
    </location>
</feature>
<protein>
    <recommendedName>
        <fullName evidence="4">Beta-galactosidase</fullName>
        <ecNumber evidence="4">3.2.1.23</ecNumber>
    </recommendedName>
</protein>
<evidence type="ECO:0000313" key="10">
    <source>
        <dbReference type="Proteomes" id="UP000094067"/>
    </source>
</evidence>
<dbReference type="PROSITE" id="PS01182">
    <property type="entry name" value="GLYCOSYL_HYDROL_F35"/>
    <property type="match status" value="1"/>
</dbReference>
<dbReference type="InterPro" id="IPR008979">
    <property type="entry name" value="Galactose-bd-like_sf"/>
</dbReference>
<dbReference type="InterPro" id="IPR017853">
    <property type="entry name" value="GH"/>
</dbReference>
<dbReference type="Pfam" id="PF01301">
    <property type="entry name" value="Glyco_hydro_35"/>
    <property type="match status" value="1"/>
</dbReference>